<dbReference type="EMBL" id="DTQM01000097">
    <property type="protein sequence ID" value="HGC42591.1"/>
    <property type="molecule type" value="Genomic_DNA"/>
</dbReference>
<proteinExistence type="predicted"/>
<gene>
    <name evidence="2" type="ORF">ENY07_05115</name>
</gene>
<feature type="signal peptide" evidence="1">
    <location>
        <begin position="1"/>
        <end position="29"/>
    </location>
</feature>
<feature type="chain" id="PRO_5035146289" evidence="1">
    <location>
        <begin position="30"/>
        <end position="457"/>
    </location>
</feature>
<evidence type="ECO:0000256" key="1">
    <source>
        <dbReference type="SAM" id="SignalP"/>
    </source>
</evidence>
<organism evidence="2">
    <name type="scientific">Acidicaldus sp</name>
    <dbReference type="NCBI Taxonomy" id="1872105"/>
    <lineage>
        <taxon>Bacteria</taxon>
        <taxon>Pseudomonadati</taxon>
        <taxon>Pseudomonadota</taxon>
        <taxon>Alphaproteobacteria</taxon>
        <taxon>Acetobacterales</taxon>
        <taxon>Acetobacteraceae</taxon>
        <taxon>Acidicaldus</taxon>
    </lineage>
</organism>
<name>A0A8J4H985_9PROT</name>
<reference evidence="2" key="1">
    <citation type="journal article" date="2020" name="mSystems">
        <title>Genome- and Community-Level Interaction Insights into Carbon Utilization and Element Cycling Functions of Hydrothermarchaeota in Hydrothermal Sediment.</title>
        <authorList>
            <person name="Zhou Z."/>
            <person name="Liu Y."/>
            <person name="Xu W."/>
            <person name="Pan J."/>
            <person name="Luo Z.H."/>
            <person name="Li M."/>
        </authorList>
    </citation>
    <scope>NUCLEOTIDE SEQUENCE</scope>
    <source>
        <strain evidence="2">SpSt-997</strain>
    </source>
</reference>
<sequence length="457" mass="49869">MIKRKFPGRWALGLVAALGALLSAQRAEAVPAFARQTDQPCTACHIGAFGPQLTPFGIAFKMDGYTLAAGDTPYPYIPISVAGFASFNNTADPVQKVVSPQYGTDNNFNLDQVSLFIAGRLSDYAGGLIQMTYNGTSGSAFLDDSDLRLTHQFDISSQEVQIGLDMNNGPTVQDPYNTLYHYAYPYASSATAPGPVTAPLAISALAGNSLGITNYYWINQSWYIEAGGYKSLSSTWDNALGETVNNTPIGTIEGVAPYARLAWQKVWGNNFLELGGVFMYAALNEANLGIPGTNNYTDYGIDSNYQYSNGNHLFAVDTNLLQQQMNMGASYGAGLASKEWNNLTQFRIAGDYYYKNTYGFTMAFNDTFGSQDNALYAPAPVIGSANGSPNYKSITWEADWVPFGKDASSVWDFEHNFKFGLQYTDYLEFNGGTSNYDGFGHNASGNNTIYLYVWTAW</sequence>
<comment type="caution">
    <text evidence="2">The sequence shown here is derived from an EMBL/GenBank/DDBJ whole genome shotgun (WGS) entry which is preliminary data.</text>
</comment>
<dbReference type="AlphaFoldDB" id="A0A8J4H985"/>
<keyword evidence="1" id="KW-0732">Signal</keyword>
<accession>A0A8J4H985</accession>
<protein>
    <submittedName>
        <fullName evidence="2">Cytochrome C</fullName>
    </submittedName>
</protein>
<evidence type="ECO:0000313" key="2">
    <source>
        <dbReference type="EMBL" id="HGC42591.1"/>
    </source>
</evidence>